<evidence type="ECO:0000256" key="1">
    <source>
        <dbReference type="PIRSR" id="PIRSR000097-1"/>
    </source>
</evidence>
<feature type="domain" description="NADP-dependent oxidoreductase" evidence="4">
    <location>
        <begin position="8"/>
        <end position="238"/>
    </location>
</feature>
<dbReference type="EMBL" id="NHTK01006128">
    <property type="protein sequence ID" value="PPQ63249.1"/>
    <property type="molecule type" value="Genomic_DNA"/>
</dbReference>
<dbReference type="InterPro" id="IPR023210">
    <property type="entry name" value="NADP_OxRdtase_dom"/>
</dbReference>
<sequence>MTDITSNALSIETKIKDSAAWYENEEEVGNAIREFCKASGTPRSDVFYTTKLKLNNGYANVKKAIQRSLDACKLGYIDLYLVHGPIGGPRARKESWRAICDFQKDHPSLLRSIGVSNFGVRHLQELIDSGMTIPAVHQIDLHPFMVRNDIVALSRKHGMALEAWGPMVRAMRFGHPLLSKLAERYSKEEAQILLRYSIQKGYIPLPKSASSSRIIRNAEIFDFCLTTEEMNDLDQLDEGLVTDWDPTNCP</sequence>
<dbReference type="PIRSF" id="PIRSF000097">
    <property type="entry name" value="AKR"/>
    <property type="match status" value="1"/>
</dbReference>
<dbReference type="PANTHER" id="PTHR43827">
    <property type="entry name" value="2,5-DIKETO-D-GLUCONIC ACID REDUCTASE"/>
    <property type="match status" value="1"/>
</dbReference>
<dbReference type="InParanoid" id="A0A409VBE2"/>
<evidence type="ECO:0000256" key="3">
    <source>
        <dbReference type="PIRSR" id="PIRSR000097-3"/>
    </source>
</evidence>
<dbReference type="InterPro" id="IPR036812">
    <property type="entry name" value="NAD(P)_OxRdtase_dom_sf"/>
</dbReference>
<dbReference type="CDD" id="cd19071">
    <property type="entry name" value="AKR_AKR1-5-like"/>
    <property type="match status" value="1"/>
</dbReference>
<evidence type="ECO:0000313" key="5">
    <source>
        <dbReference type="EMBL" id="PPQ63249.1"/>
    </source>
</evidence>
<protein>
    <recommendedName>
        <fullName evidence="4">NADP-dependent oxidoreductase domain-containing protein</fullName>
    </recommendedName>
</protein>
<evidence type="ECO:0000256" key="2">
    <source>
        <dbReference type="PIRSR" id="PIRSR000097-2"/>
    </source>
</evidence>
<accession>A0A409VBE2</accession>
<dbReference type="PANTHER" id="PTHR43827:SF13">
    <property type="entry name" value="ALDO_KETO REDUCTASE FAMILY PROTEIN"/>
    <property type="match status" value="1"/>
</dbReference>
<feature type="site" description="Lowers pKa of active site Tyr" evidence="3">
    <location>
        <position position="51"/>
    </location>
</feature>
<proteinExistence type="predicted"/>
<keyword evidence="6" id="KW-1185">Reference proteome</keyword>
<dbReference type="STRING" id="181874.A0A409VBE2"/>
<dbReference type="AlphaFoldDB" id="A0A409VBE2"/>
<dbReference type="SUPFAM" id="SSF51430">
    <property type="entry name" value="NAD(P)-linked oxidoreductase"/>
    <property type="match status" value="1"/>
</dbReference>
<dbReference type="GO" id="GO:0016491">
    <property type="term" value="F:oxidoreductase activity"/>
    <property type="evidence" value="ECO:0007669"/>
    <property type="project" value="InterPro"/>
</dbReference>
<feature type="active site" description="Proton donor" evidence="1">
    <location>
        <position position="22"/>
    </location>
</feature>
<organism evidence="5 6">
    <name type="scientific">Panaeolus cyanescens</name>
    <dbReference type="NCBI Taxonomy" id="181874"/>
    <lineage>
        <taxon>Eukaryota</taxon>
        <taxon>Fungi</taxon>
        <taxon>Dikarya</taxon>
        <taxon>Basidiomycota</taxon>
        <taxon>Agaricomycotina</taxon>
        <taxon>Agaricomycetes</taxon>
        <taxon>Agaricomycetidae</taxon>
        <taxon>Agaricales</taxon>
        <taxon>Agaricineae</taxon>
        <taxon>Galeropsidaceae</taxon>
        <taxon>Panaeolus</taxon>
    </lineage>
</organism>
<dbReference type="Gene3D" id="3.20.20.100">
    <property type="entry name" value="NADP-dependent oxidoreductase domain"/>
    <property type="match status" value="1"/>
</dbReference>
<dbReference type="Proteomes" id="UP000284842">
    <property type="component" value="Unassembled WGS sequence"/>
</dbReference>
<feature type="binding site" evidence="2">
    <location>
        <position position="83"/>
    </location>
    <ligand>
        <name>substrate</name>
    </ligand>
</feature>
<dbReference type="PRINTS" id="PR00069">
    <property type="entry name" value="ALDKETRDTASE"/>
</dbReference>
<evidence type="ECO:0000313" key="6">
    <source>
        <dbReference type="Proteomes" id="UP000284842"/>
    </source>
</evidence>
<evidence type="ECO:0000259" key="4">
    <source>
        <dbReference type="Pfam" id="PF00248"/>
    </source>
</evidence>
<reference evidence="5 6" key="1">
    <citation type="journal article" date="2018" name="Evol. Lett.">
        <title>Horizontal gene cluster transfer increased hallucinogenic mushroom diversity.</title>
        <authorList>
            <person name="Reynolds H.T."/>
            <person name="Vijayakumar V."/>
            <person name="Gluck-Thaler E."/>
            <person name="Korotkin H.B."/>
            <person name="Matheny P.B."/>
            <person name="Slot J.C."/>
        </authorList>
    </citation>
    <scope>NUCLEOTIDE SEQUENCE [LARGE SCALE GENOMIC DNA]</scope>
    <source>
        <strain evidence="5 6">2629</strain>
    </source>
</reference>
<name>A0A409VBE2_9AGAR</name>
<gene>
    <name evidence="5" type="ORF">CVT24_005709</name>
</gene>
<dbReference type="InterPro" id="IPR020471">
    <property type="entry name" value="AKR"/>
</dbReference>
<dbReference type="Pfam" id="PF00248">
    <property type="entry name" value="Aldo_ket_red"/>
    <property type="match status" value="1"/>
</dbReference>
<comment type="caution">
    <text evidence="5">The sequence shown here is derived from an EMBL/GenBank/DDBJ whole genome shotgun (WGS) entry which is preliminary data.</text>
</comment>
<dbReference type="OrthoDB" id="416253at2759"/>